<dbReference type="AlphaFoldDB" id="A0A1S3JKA3"/>
<proteinExistence type="predicted"/>
<evidence type="ECO:0000256" key="4">
    <source>
        <dbReference type="ARBA" id="ARBA00022833"/>
    </source>
</evidence>
<protein>
    <recommendedName>
        <fullName evidence="9">Guanine nucleotide exchange factor MSS4</fullName>
    </recommendedName>
    <alternativeName>
        <fullName evidence="10">Rab-interacting factor</fullName>
    </alternativeName>
</protein>
<dbReference type="Gene3D" id="2.170.150.10">
    <property type="entry name" value="Metal Binding Protein, Guanine Nucleotide Exchange Factor, Chain A"/>
    <property type="match status" value="1"/>
</dbReference>
<evidence type="ECO:0000256" key="8">
    <source>
        <dbReference type="ARBA" id="ARBA00063928"/>
    </source>
</evidence>
<dbReference type="RefSeq" id="XP_013410850.1">
    <property type="nucleotide sequence ID" value="XM_013555396.2"/>
</dbReference>
<organism evidence="12 14">
    <name type="scientific">Lingula anatina</name>
    <name type="common">Brachiopod</name>
    <name type="synonym">Lingula unguis</name>
    <dbReference type="NCBI Taxonomy" id="7574"/>
    <lineage>
        <taxon>Eukaryota</taxon>
        <taxon>Metazoa</taxon>
        <taxon>Spiralia</taxon>
        <taxon>Lophotrochozoa</taxon>
        <taxon>Brachiopoda</taxon>
        <taxon>Linguliformea</taxon>
        <taxon>Lingulata</taxon>
        <taxon>Lingulida</taxon>
        <taxon>Linguloidea</taxon>
        <taxon>Lingulidae</taxon>
        <taxon>Lingula</taxon>
    </lineage>
</organism>
<dbReference type="GeneID" id="106160906"/>
<dbReference type="GO" id="GO:0006892">
    <property type="term" value="P:post-Golgi vesicle-mediated transport"/>
    <property type="evidence" value="ECO:0007669"/>
    <property type="project" value="TreeGrafter"/>
</dbReference>
<dbReference type="PANTHER" id="PTHR13276:SF0">
    <property type="entry name" value="GUANINE NUCLEOTIDE EXCHANGE FACTOR MSS4"/>
    <property type="match status" value="1"/>
</dbReference>
<dbReference type="GO" id="GO:0007264">
    <property type="term" value="P:small GTPase-mediated signal transduction"/>
    <property type="evidence" value="ECO:0007669"/>
    <property type="project" value="InterPro"/>
</dbReference>
<evidence type="ECO:0000313" key="13">
    <source>
        <dbReference type="RefSeq" id="XP_013393132.1"/>
    </source>
</evidence>
<keyword evidence="12" id="KW-1185">Reference proteome</keyword>
<evidence type="ECO:0000313" key="14">
    <source>
        <dbReference type="RefSeq" id="XP_013410850.1"/>
    </source>
</evidence>
<accession>A0A1S3JKA3</accession>
<feature type="region of interest" description="Disordered" evidence="11">
    <location>
        <begin position="1"/>
        <end position="20"/>
    </location>
</feature>
<keyword evidence="2" id="KW-0344">Guanine-nucleotide releasing factor</keyword>
<dbReference type="PANTHER" id="PTHR13276">
    <property type="entry name" value="GUANINE NUCLEOTIDE EXCHANGE FACTOR MSS4"/>
    <property type="match status" value="1"/>
</dbReference>
<keyword evidence="5" id="KW-0653">Protein transport</keyword>
<keyword evidence="1" id="KW-0813">Transport</keyword>
<dbReference type="GO" id="GO:0008270">
    <property type="term" value="F:zinc ion binding"/>
    <property type="evidence" value="ECO:0007669"/>
    <property type="project" value="TreeGrafter"/>
</dbReference>
<dbReference type="KEGG" id="lak:106160906"/>
<comment type="subunit">
    <text evidence="8">Interacts with RAB8A.</text>
</comment>
<evidence type="ECO:0000256" key="11">
    <source>
        <dbReference type="SAM" id="MobiDB-lite"/>
    </source>
</evidence>
<dbReference type="GO" id="GO:0005085">
    <property type="term" value="F:guanyl-nucleotide exchange factor activity"/>
    <property type="evidence" value="ECO:0007669"/>
    <property type="project" value="UniProtKB-KW"/>
</dbReference>
<dbReference type="STRING" id="7574.A0A1S3JKA3"/>
<evidence type="ECO:0000256" key="7">
    <source>
        <dbReference type="ARBA" id="ARBA00060031"/>
    </source>
</evidence>
<dbReference type="OMA" id="VPLMMQK"/>
<dbReference type="InterPro" id="IPR007515">
    <property type="entry name" value="Mss4"/>
</dbReference>
<keyword evidence="4" id="KW-0862">Zinc</keyword>
<comment type="function">
    <text evidence="7">Guanine-nucleotide-releasing protein that acts on members of the SEC4/YPT1/RAB subfamily. Stimulates GDP release from both YPT1, RAB3A and RAB10, but is less active on these proteins than on the SEC4 protein. Might play a general role in vesicular transport.</text>
</comment>
<dbReference type="InterPro" id="IPR011057">
    <property type="entry name" value="Mss4-like_sf"/>
</dbReference>
<evidence type="ECO:0000256" key="3">
    <source>
        <dbReference type="ARBA" id="ARBA00022723"/>
    </source>
</evidence>
<dbReference type="SUPFAM" id="SSF51316">
    <property type="entry name" value="Mss4-like"/>
    <property type="match status" value="1"/>
</dbReference>
<reference evidence="13 14" key="1">
    <citation type="submission" date="2025-04" db="UniProtKB">
        <authorList>
            <consortium name="RefSeq"/>
        </authorList>
    </citation>
    <scope>IDENTIFICATION</scope>
    <source>
        <tissue evidence="13 14">Gonads</tissue>
    </source>
</reference>
<evidence type="ECO:0000256" key="2">
    <source>
        <dbReference type="ARBA" id="ARBA00022658"/>
    </source>
</evidence>
<sequence>MSEGVSGEETKGAASPIKPNHAELVKDGKNSLTLQCERCGCVVLRPGSAKFVQKELFLPHMKKKAEGTDPNGETLSDCWLVDDMYTFDNVGFTKNVGTSKYLICADCEIGPIGWHDVNIKNEFYVALDRVKHV</sequence>
<dbReference type="KEGG" id="lak:106174026"/>
<dbReference type="OrthoDB" id="30840at2759"/>
<evidence type="ECO:0000256" key="10">
    <source>
        <dbReference type="ARBA" id="ARBA00075505"/>
    </source>
</evidence>
<dbReference type="InterPro" id="IPR011323">
    <property type="entry name" value="Mss4/transl-control_tumour"/>
</dbReference>
<evidence type="ECO:0000256" key="1">
    <source>
        <dbReference type="ARBA" id="ARBA00022448"/>
    </source>
</evidence>
<dbReference type="PROSITE" id="PS51796">
    <property type="entry name" value="MSS4"/>
    <property type="match status" value="1"/>
</dbReference>
<dbReference type="FunFam" id="2.170.150.10:FF:000004">
    <property type="entry name" value="Guanine nucleotide exchange factor MSS4"/>
    <property type="match status" value="1"/>
</dbReference>
<dbReference type="GO" id="GO:0015031">
    <property type="term" value="P:protein transport"/>
    <property type="evidence" value="ECO:0007669"/>
    <property type="project" value="UniProtKB-KW"/>
</dbReference>
<dbReference type="RefSeq" id="XP_013393132.1">
    <property type="nucleotide sequence ID" value="XM_013537678.2"/>
</dbReference>
<dbReference type="Proteomes" id="UP000085678">
    <property type="component" value="Unplaced"/>
</dbReference>
<evidence type="ECO:0000256" key="9">
    <source>
        <dbReference type="ARBA" id="ARBA00069715"/>
    </source>
</evidence>
<name>A0A1S3JKA3_LINAN</name>
<gene>
    <name evidence="14" type="primary">LOC106174026</name>
    <name evidence="13" type="synonym">LOC106160906</name>
</gene>
<evidence type="ECO:0000256" key="5">
    <source>
        <dbReference type="ARBA" id="ARBA00022927"/>
    </source>
</evidence>
<dbReference type="GO" id="GO:0016020">
    <property type="term" value="C:membrane"/>
    <property type="evidence" value="ECO:0007669"/>
    <property type="project" value="TreeGrafter"/>
</dbReference>
<evidence type="ECO:0000313" key="12">
    <source>
        <dbReference type="Proteomes" id="UP000085678"/>
    </source>
</evidence>
<dbReference type="GeneID" id="106174026"/>
<evidence type="ECO:0000256" key="6">
    <source>
        <dbReference type="ARBA" id="ARBA00022990"/>
    </source>
</evidence>
<dbReference type="Pfam" id="PF04421">
    <property type="entry name" value="Mss4"/>
    <property type="match status" value="1"/>
</dbReference>
<keyword evidence="6" id="KW-0007">Acetylation</keyword>
<dbReference type="GO" id="GO:0005829">
    <property type="term" value="C:cytosol"/>
    <property type="evidence" value="ECO:0007669"/>
    <property type="project" value="TreeGrafter"/>
</dbReference>
<keyword evidence="3" id="KW-0479">Metal-binding</keyword>